<name>A0A1F6NDA1_9BACT</name>
<proteinExistence type="predicted"/>
<accession>A0A1F6NDA1</accession>
<sequence>MAKTFCDLLRELFLNPDDKGIQDEVTLQIQSFSIHVATCEACKKIIDEALVQEENRKNFIEVQAIIEDAIDPACELDQEGIEDLRLSQVLVANQQRQVLTAAQSVLAGLAPAVQHGLSIGSLNSYERIAPSPLLGEIAPALLRTYLAITKLVLTFGCIFSDEEDVACLTADGLQMKGQYIPKDYFIKEIVERLEVGQANAEALWIEIVALFTGNGSDVSLKRIDAVLWGEKA</sequence>
<dbReference type="EMBL" id="MFQS01000054">
    <property type="protein sequence ID" value="OGH81916.1"/>
    <property type="molecule type" value="Genomic_DNA"/>
</dbReference>
<protein>
    <submittedName>
        <fullName evidence="1">Uncharacterized protein</fullName>
    </submittedName>
</protein>
<dbReference type="Proteomes" id="UP000176300">
    <property type="component" value="Unassembled WGS sequence"/>
</dbReference>
<comment type="caution">
    <text evidence="1">The sequence shown here is derived from an EMBL/GenBank/DDBJ whole genome shotgun (WGS) entry which is preliminary data.</text>
</comment>
<reference evidence="1 2" key="1">
    <citation type="journal article" date="2016" name="Nat. Commun.">
        <title>Thousands of microbial genomes shed light on interconnected biogeochemical processes in an aquifer system.</title>
        <authorList>
            <person name="Anantharaman K."/>
            <person name="Brown C.T."/>
            <person name="Hug L.A."/>
            <person name="Sharon I."/>
            <person name="Castelle C.J."/>
            <person name="Probst A.J."/>
            <person name="Thomas B.C."/>
            <person name="Singh A."/>
            <person name="Wilkins M.J."/>
            <person name="Karaoz U."/>
            <person name="Brodie E.L."/>
            <person name="Williams K.H."/>
            <person name="Hubbard S.S."/>
            <person name="Banfield J.F."/>
        </authorList>
    </citation>
    <scope>NUCLEOTIDE SEQUENCE [LARGE SCALE GENOMIC DNA]</scope>
</reference>
<gene>
    <name evidence="1" type="ORF">A2373_04360</name>
</gene>
<evidence type="ECO:0000313" key="2">
    <source>
        <dbReference type="Proteomes" id="UP000176300"/>
    </source>
</evidence>
<dbReference type="AlphaFoldDB" id="A0A1F6NDA1"/>
<evidence type="ECO:0000313" key="1">
    <source>
        <dbReference type="EMBL" id="OGH81916.1"/>
    </source>
</evidence>
<organism evidence="1 2">
    <name type="scientific">Candidatus Magasanikbacteria bacterium RIFOXYB1_FULL_40_15</name>
    <dbReference type="NCBI Taxonomy" id="1798697"/>
    <lineage>
        <taxon>Bacteria</taxon>
        <taxon>Candidatus Magasanikiibacteriota</taxon>
    </lineage>
</organism>